<evidence type="ECO:0000313" key="1">
    <source>
        <dbReference type="EMBL" id="MBK3519564.1"/>
    </source>
</evidence>
<organism evidence="1 2">
    <name type="scientific">Carboxylicivirga marina</name>
    <dbReference type="NCBI Taxonomy" id="2800988"/>
    <lineage>
        <taxon>Bacteria</taxon>
        <taxon>Pseudomonadati</taxon>
        <taxon>Bacteroidota</taxon>
        <taxon>Bacteroidia</taxon>
        <taxon>Marinilabiliales</taxon>
        <taxon>Marinilabiliaceae</taxon>
        <taxon>Carboxylicivirga</taxon>
    </lineage>
</organism>
<protein>
    <submittedName>
        <fullName evidence="1">Panthothenate synthetase</fullName>
    </submittedName>
</protein>
<dbReference type="RefSeq" id="WP_200466782.1">
    <property type="nucleotide sequence ID" value="NZ_JAENRR010000076.1"/>
</dbReference>
<sequence length="101" mass="11403">MKMIVSVTLPVEPFNSLQREGKVGELMGRIMEDIKPESVYFTENAGCRAALMVVEVADASMVPKIAEPWYLNFEADCEFRLAMSMDDLIKADLNQLAKKWS</sequence>
<accession>A0ABS1HPE6</accession>
<gene>
    <name evidence="1" type="ORF">JIV24_19625</name>
</gene>
<dbReference type="Proteomes" id="UP000605676">
    <property type="component" value="Unassembled WGS sequence"/>
</dbReference>
<keyword evidence="2" id="KW-1185">Reference proteome</keyword>
<reference evidence="1 2" key="1">
    <citation type="submission" date="2021-01" db="EMBL/GenBank/DDBJ databases">
        <title>Carboxyliciviraga sp.nov., isolated from coastal sediments.</title>
        <authorList>
            <person name="Lu D."/>
            <person name="Zhang T."/>
        </authorList>
    </citation>
    <scope>NUCLEOTIDE SEQUENCE [LARGE SCALE GENOMIC DNA]</scope>
    <source>
        <strain evidence="1 2">N1Y132</strain>
    </source>
</reference>
<proteinExistence type="predicted"/>
<comment type="caution">
    <text evidence="1">The sequence shown here is derived from an EMBL/GenBank/DDBJ whole genome shotgun (WGS) entry which is preliminary data.</text>
</comment>
<name>A0ABS1HPE6_9BACT</name>
<dbReference type="EMBL" id="JAENRR010000076">
    <property type="protein sequence ID" value="MBK3519564.1"/>
    <property type="molecule type" value="Genomic_DNA"/>
</dbReference>
<evidence type="ECO:0000313" key="2">
    <source>
        <dbReference type="Proteomes" id="UP000605676"/>
    </source>
</evidence>